<comment type="caution">
    <text evidence="12">The sequence shown here is derived from an EMBL/GenBank/DDBJ whole genome shotgun (WGS) entry which is preliminary data.</text>
</comment>
<evidence type="ECO:0000256" key="1">
    <source>
        <dbReference type="ARBA" id="ARBA00004419"/>
    </source>
</evidence>
<evidence type="ECO:0000256" key="9">
    <source>
        <dbReference type="ARBA" id="ARBA00023329"/>
    </source>
</evidence>
<evidence type="ECO:0000256" key="2">
    <source>
        <dbReference type="ARBA" id="ARBA00004514"/>
    </source>
</evidence>
<dbReference type="InterPro" id="IPR029431">
    <property type="entry name" value="TP53INP"/>
</dbReference>
<evidence type="ECO:0000256" key="11">
    <source>
        <dbReference type="SAM" id="MobiDB-lite"/>
    </source>
</evidence>
<dbReference type="GO" id="GO:0005776">
    <property type="term" value="C:autophagosome"/>
    <property type="evidence" value="ECO:0007669"/>
    <property type="project" value="UniProtKB-SubCell"/>
</dbReference>
<comment type="subcellular location">
    <subcellularLocation>
        <location evidence="2">Cytoplasm</location>
        <location evidence="2">Cytosol</location>
    </subcellularLocation>
    <subcellularLocation>
        <location evidence="1">Cytoplasmic vesicle</location>
        <location evidence="1">Autophagosome</location>
    </subcellularLocation>
    <subcellularLocation>
        <location evidence="10">Nucleus</location>
        <location evidence="10">Nuclear body</location>
    </subcellularLocation>
</comment>
<evidence type="ECO:0000256" key="5">
    <source>
        <dbReference type="ARBA" id="ARBA00023015"/>
    </source>
</evidence>
<accession>A0A5N5K318</accession>
<keyword evidence="9" id="KW-0968">Cytoplasmic vesicle</keyword>
<evidence type="ECO:0000313" key="13">
    <source>
        <dbReference type="Proteomes" id="UP000327468"/>
    </source>
</evidence>
<protein>
    <recommendedName>
        <fullName evidence="14">Tumor protein p53-inducible nuclear protein 1</fullName>
    </recommendedName>
</protein>
<dbReference type="EMBL" id="VFJC01000026">
    <property type="protein sequence ID" value="KAB5525788.1"/>
    <property type="molecule type" value="Genomic_DNA"/>
</dbReference>
<organism evidence="12 13">
    <name type="scientific">Pangasianodon hypophthalmus</name>
    <name type="common">Striped catfish</name>
    <name type="synonym">Helicophagus hypophthalmus</name>
    <dbReference type="NCBI Taxonomy" id="310915"/>
    <lineage>
        <taxon>Eukaryota</taxon>
        <taxon>Metazoa</taxon>
        <taxon>Chordata</taxon>
        <taxon>Craniata</taxon>
        <taxon>Vertebrata</taxon>
        <taxon>Euteleostomi</taxon>
        <taxon>Actinopterygii</taxon>
        <taxon>Neopterygii</taxon>
        <taxon>Teleostei</taxon>
        <taxon>Ostariophysi</taxon>
        <taxon>Siluriformes</taxon>
        <taxon>Pangasiidae</taxon>
        <taxon>Pangasianodon</taxon>
    </lineage>
</organism>
<dbReference type="Pfam" id="PF14839">
    <property type="entry name" value="DOR"/>
    <property type="match status" value="1"/>
</dbReference>
<dbReference type="PANTHER" id="PTHR31671">
    <property type="entry name" value="DIABETES AND OBESITY REGULATED, ISOFORM G"/>
    <property type="match status" value="1"/>
</dbReference>
<evidence type="ECO:0000256" key="7">
    <source>
        <dbReference type="ARBA" id="ARBA00023163"/>
    </source>
</evidence>
<evidence type="ECO:0000256" key="6">
    <source>
        <dbReference type="ARBA" id="ARBA00023159"/>
    </source>
</evidence>
<evidence type="ECO:0000256" key="4">
    <source>
        <dbReference type="ARBA" id="ARBA00023006"/>
    </source>
</evidence>
<keyword evidence="4" id="KW-0072">Autophagy</keyword>
<evidence type="ECO:0000256" key="10">
    <source>
        <dbReference type="ARBA" id="ARBA00034306"/>
    </source>
</evidence>
<evidence type="ECO:0000256" key="8">
    <source>
        <dbReference type="ARBA" id="ARBA00023242"/>
    </source>
</evidence>
<keyword evidence="5" id="KW-0805">Transcription regulation</keyword>
<keyword evidence="8" id="KW-0539">Nucleus</keyword>
<keyword evidence="13" id="KW-1185">Reference proteome</keyword>
<keyword evidence="6" id="KW-0010">Activator</keyword>
<dbReference type="GO" id="GO:0016604">
    <property type="term" value="C:nuclear body"/>
    <property type="evidence" value="ECO:0007669"/>
    <property type="project" value="UniProtKB-SubCell"/>
</dbReference>
<reference evidence="12 13" key="1">
    <citation type="submission" date="2019-06" db="EMBL/GenBank/DDBJ databases">
        <title>A chromosome-scale genome assembly of the striped catfish, Pangasianodon hypophthalmus.</title>
        <authorList>
            <person name="Wen M."/>
            <person name="Zahm M."/>
            <person name="Roques C."/>
            <person name="Cabau C."/>
            <person name="Klopp C."/>
            <person name="Donnadieu C."/>
            <person name="Jouanno E."/>
            <person name="Avarre J.-C."/>
            <person name="Campet M."/>
            <person name="Ha T.T.T."/>
            <person name="Dugue R."/>
            <person name="Lampietro C."/>
            <person name="Louis A."/>
            <person name="Herpin A."/>
            <person name="Echchiki A."/>
            <person name="Berthelot C."/>
            <person name="Parey E."/>
            <person name="Roest-Crollius H."/>
            <person name="Braasch I."/>
            <person name="Postlethwait J."/>
            <person name="Bobe J."/>
            <person name="Montfort J."/>
            <person name="Bouchez O."/>
            <person name="Begum T."/>
            <person name="Schartl M."/>
            <person name="Guiguen Y."/>
        </authorList>
    </citation>
    <scope>NUCLEOTIDE SEQUENCE [LARGE SCALE GENOMIC DNA]</scope>
    <source>
        <strain evidence="12 13">Indonesia</strain>
        <tissue evidence="12">Blood</tissue>
    </source>
</reference>
<keyword evidence="3" id="KW-0963">Cytoplasm</keyword>
<gene>
    <name evidence="12" type="ORF">PHYPO_G00144240</name>
</gene>
<dbReference type="AlphaFoldDB" id="A0A5N5K318"/>
<evidence type="ECO:0008006" key="14">
    <source>
        <dbReference type="Google" id="ProtNLM"/>
    </source>
</evidence>
<name>A0A5N5K318_PANHP</name>
<feature type="region of interest" description="Disordered" evidence="11">
    <location>
        <begin position="1"/>
        <end position="23"/>
    </location>
</feature>
<dbReference type="GO" id="GO:0000045">
    <property type="term" value="P:autophagosome assembly"/>
    <property type="evidence" value="ECO:0007669"/>
    <property type="project" value="TreeGrafter"/>
</dbReference>
<dbReference type="GO" id="GO:0045893">
    <property type="term" value="P:positive regulation of DNA-templated transcription"/>
    <property type="evidence" value="ECO:0007669"/>
    <property type="project" value="TreeGrafter"/>
</dbReference>
<evidence type="ECO:0000313" key="12">
    <source>
        <dbReference type="EMBL" id="KAB5525788.1"/>
    </source>
</evidence>
<dbReference type="GO" id="GO:0005829">
    <property type="term" value="C:cytosol"/>
    <property type="evidence" value="ECO:0007669"/>
    <property type="project" value="UniProtKB-SubCell"/>
</dbReference>
<proteinExistence type="predicted"/>
<sequence length="200" mass="22858">MCGSKSVTSRQRGGASGCSDATDLSSVEKRRKREFLKMFSKVLTQILLGGGGEEADGVVEENESFVELLECEDGDWIIINTQDNSSLGLLVEDPLENLLIEHPSMSVYQMRHQRTNEEDVSDEEEDSPPRCVQVRRDVSSLLALWCGSVLFSDQRARVYSERRKLSRSALSRQNLVRTRFSNTERRYGHFKQPTQRLYNY</sequence>
<feature type="compositionally biased region" description="Polar residues" evidence="11">
    <location>
        <begin position="1"/>
        <end position="11"/>
    </location>
</feature>
<dbReference type="GO" id="GO:0031410">
    <property type="term" value="C:cytoplasmic vesicle"/>
    <property type="evidence" value="ECO:0007669"/>
    <property type="project" value="UniProtKB-KW"/>
</dbReference>
<evidence type="ECO:0000256" key="3">
    <source>
        <dbReference type="ARBA" id="ARBA00022490"/>
    </source>
</evidence>
<dbReference type="Proteomes" id="UP000327468">
    <property type="component" value="Chromosome 25"/>
</dbReference>
<keyword evidence="7" id="KW-0804">Transcription</keyword>
<dbReference type="PANTHER" id="PTHR31671:SF4">
    <property type="entry name" value="SI:CH211-260E23.9"/>
    <property type="match status" value="1"/>
</dbReference>